<dbReference type="AlphaFoldDB" id="A0A549SCB9"/>
<evidence type="ECO:0000313" key="2">
    <source>
        <dbReference type="Proteomes" id="UP000316781"/>
    </source>
</evidence>
<name>A0A549SCB9_METSR</name>
<reference evidence="1 2" key="1">
    <citation type="submission" date="2019-07" db="EMBL/GenBank/DDBJ databases">
        <title>Ln-dependent methylotrophs.</title>
        <authorList>
            <person name="Tani A."/>
        </authorList>
    </citation>
    <scope>NUCLEOTIDE SEQUENCE [LARGE SCALE GENOMIC DNA]</scope>
    <source>
        <strain evidence="1 2">SM89A</strain>
    </source>
</reference>
<dbReference type="Proteomes" id="UP000316781">
    <property type="component" value="Unassembled WGS sequence"/>
</dbReference>
<dbReference type="RefSeq" id="WP_142864802.1">
    <property type="nucleotide sequence ID" value="NZ_VJMF01000159.1"/>
</dbReference>
<gene>
    <name evidence="1" type="ORF">FM996_21905</name>
</gene>
<evidence type="ECO:0000313" key="1">
    <source>
        <dbReference type="EMBL" id="TRL20381.1"/>
    </source>
</evidence>
<sequence>MNTAIETLSSAPSGLFDTGPTGIIAKAEFATKLQKFCMDVGRLAGERPAIRCYTYGHGIRYITCDIHGSTATVYLTLMANGHVELPDLTLPQWRKNGGYTECEFCVASDLDALRFIAMLATSIGASFNAARPAKPTF</sequence>
<comment type="caution">
    <text evidence="1">The sequence shown here is derived from an EMBL/GenBank/DDBJ whole genome shotgun (WGS) entry which is preliminary data.</text>
</comment>
<protein>
    <submittedName>
        <fullName evidence="1">Uncharacterized protein</fullName>
    </submittedName>
</protein>
<organism evidence="1 2">
    <name type="scientific">Methylosinus sporium</name>
    <dbReference type="NCBI Taxonomy" id="428"/>
    <lineage>
        <taxon>Bacteria</taxon>
        <taxon>Pseudomonadati</taxon>
        <taxon>Pseudomonadota</taxon>
        <taxon>Alphaproteobacteria</taxon>
        <taxon>Hyphomicrobiales</taxon>
        <taxon>Methylocystaceae</taxon>
        <taxon>Methylosinus</taxon>
    </lineage>
</organism>
<accession>A0A549SCB9</accession>
<proteinExistence type="predicted"/>
<dbReference type="EMBL" id="VJMF01000159">
    <property type="protein sequence ID" value="TRL20381.1"/>
    <property type="molecule type" value="Genomic_DNA"/>
</dbReference>